<keyword evidence="2" id="KW-0902">Two-component regulatory system</keyword>
<dbReference type="Pfam" id="PF00072">
    <property type="entry name" value="Response_reg"/>
    <property type="match status" value="1"/>
</dbReference>
<evidence type="ECO:0000256" key="1">
    <source>
        <dbReference type="ARBA" id="ARBA00022553"/>
    </source>
</evidence>
<dbReference type="InterPro" id="IPR011006">
    <property type="entry name" value="CheY-like_superfamily"/>
</dbReference>
<keyword evidence="1 3" id="KW-0597">Phosphoprotein</keyword>
<dbReference type="eggNOG" id="arCOG02391">
    <property type="taxonomic scope" value="Archaea"/>
</dbReference>
<feature type="domain" description="Response regulatory" evidence="4">
    <location>
        <begin position="3"/>
        <end position="118"/>
    </location>
</feature>
<dbReference type="Proteomes" id="UP000001941">
    <property type="component" value="Chromosome"/>
</dbReference>
<dbReference type="KEGG" id="mhu:Mhun_1439"/>
<dbReference type="PANTHER" id="PTHR44591:SF14">
    <property type="entry name" value="PROTEIN PILG"/>
    <property type="match status" value="1"/>
</dbReference>
<dbReference type="STRING" id="323259.Mhun_1439"/>
<dbReference type="SMART" id="SM00448">
    <property type="entry name" value="REC"/>
    <property type="match status" value="1"/>
</dbReference>
<dbReference type="AlphaFoldDB" id="Q2FLZ1"/>
<dbReference type="PROSITE" id="PS50110">
    <property type="entry name" value="RESPONSE_REGULATORY"/>
    <property type="match status" value="1"/>
</dbReference>
<dbReference type="RefSeq" id="WP_011448443.1">
    <property type="nucleotide sequence ID" value="NC_007796.1"/>
</dbReference>
<accession>Q2FLZ1</accession>
<dbReference type="EnsemblBacteria" id="ABD41174">
    <property type="protein sequence ID" value="ABD41174"/>
    <property type="gene ID" value="Mhun_1439"/>
</dbReference>
<feature type="modified residue" description="4-aspartylphosphate" evidence="3">
    <location>
        <position position="53"/>
    </location>
</feature>
<dbReference type="GeneID" id="3924551"/>
<dbReference type="HOGENOM" id="CLU_000445_69_15_2"/>
<dbReference type="SUPFAM" id="SSF52172">
    <property type="entry name" value="CheY-like"/>
    <property type="match status" value="1"/>
</dbReference>
<dbReference type="InParanoid" id="Q2FLZ1"/>
<protein>
    <submittedName>
        <fullName evidence="5">Response regulator receiver domain protein (CheY-like)</fullName>
    </submittedName>
</protein>
<evidence type="ECO:0000256" key="2">
    <source>
        <dbReference type="ARBA" id="ARBA00023012"/>
    </source>
</evidence>
<reference evidence="6" key="1">
    <citation type="journal article" date="2016" name="Stand. Genomic Sci.">
        <title>Complete genome sequence of Methanospirillum hungatei type strain JF1.</title>
        <authorList>
            <person name="Gunsalus R.P."/>
            <person name="Cook L.E."/>
            <person name="Crable B."/>
            <person name="Rohlin L."/>
            <person name="McDonald E."/>
            <person name="Mouttaki H."/>
            <person name="Sieber J.R."/>
            <person name="Poweleit N."/>
            <person name="Zhou H."/>
            <person name="Lapidus A.L."/>
            <person name="Daligault H.E."/>
            <person name="Land M."/>
            <person name="Gilna P."/>
            <person name="Ivanova N."/>
            <person name="Kyrpides N."/>
            <person name="Culley D.E."/>
            <person name="McInerney M.J."/>
        </authorList>
    </citation>
    <scope>NUCLEOTIDE SEQUENCE [LARGE SCALE GENOMIC DNA]</scope>
    <source>
        <strain evidence="6">ATCC 27890 / DSM 864 / NBRC 100397 / JF-1</strain>
    </source>
</reference>
<evidence type="ECO:0000313" key="5">
    <source>
        <dbReference type="EMBL" id="ABD41174.1"/>
    </source>
</evidence>
<proteinExistence type="predicted"/>
<dbReference type="Gene3D" id="3.40.50.2300">
    <property type="match status" value="1"/>
</dbReference>
<evidence type="ECO:0000256" key="3">
    <source>
        <dbReference type="PROSITE-ProRule" id="PRU00169"/>
    </source>
</evidence>
<dbReference type="InterPro" id="IPR001789">
    <property type="entry name" value="Sig_transdc_resp-reg_receiver"/>
</dbReference>
<name>Q2FLZ1_METHJ</name>
<organism evidence="5 6">
    <name type="scientific">Methanospirillum hungatei JF-1 (strain ATCC 27890 / DSM 864 / NBRC 100397 / JF-1)</name>
    <dbReference type="NCBI Taxonomy" id="323259"/>
    <lineage>
        <taxon>Archaea</taxon>
        <taxon>Methanobacteriati</taxon>
        <taxon>Methanobacteriota</taxon>
        <taxon>Stenosarchaea group</taxon>
        <taxon>Methanomicrobia</taxon>
        <taxon>Methanomicrobiales</taxon>
        <taxon>Methanospirillaceae</taxon>
        <taxon>Methanospirillum</taxon>
    </lineage>
</organism>
<evidence type="ECO:0000259" key="4">
    <source>
        <dbReference type="PROSITE" id="PS50110"/>
    </source>
</evidence>
<dbReference type="EMBL" id="CP000254">
    <property type="protein sequence ID" value="ABD41174.1"/>
    <property type="molecule type" value="Genomic_DNA"/>
</dbReference>
<dbReference type="InterPro" id="IPR050595">
    <property type="entry name" value="Bact_response_regulator"/>
</dbReference>
<dbReference type="OrthoDB" id="2830at2157"/>
<dbReference type="GO" id="GO:0000160">
    <property type="term" value="P:phosphorelay signal transduction system"/>
    <property type="evidence" value="ECO:0007669"/>
    <property type="project" value="UniProtKB-KW"/>
</dbReference>
<sequence length="120" mass="13366">MVQVLVVDDTRFMRTILVNILTEEGFEIVGEAEDGQQAVELYLKTKPDLVLMDIIMPKMDGMMALKTILGVNPAAKVIMVTAIQSVEMAKLAFKCGALSYIIKPFQKQGILQEIDKVLHQ</sequence>
<dbReference type="PANTHER" id="PTHR44591">
    <property type="entry name" value="STRESS RESPONSE REGULATOR PROTEIN 1"/>
    <property type="match status" value="1"/>
</dbReference>
<keyword evidence="6" id="KW-1185">Reference proteome</keyword>
<evidence type="ECO:0000313" key="6">
    <source>
        <dbReference type="Proteomes" id="UP000001941"/>
    </source>
</evidence>
<gene>
    <name evidence="5" type="ordered locus">Mhun_1439</name>
</gene>